<evidence type="ECO:0000313" key="2">
    <source>
        <dbReference type="EMBL" id="RHK35120.1"/>
    </source>
</evidence>
<dbReference type="RefSeq" id="WP_118315088.1">
    <property type="nucleotide sequence ID" value="NZ_QRNJ01000068.1"/>
</dbReference>
<accession>A0A415G499</accession>
<gene>
    <name evidence="2" type="ORF">DW068_13940</name>
</gene>
<name>A0A415G499_9FIRM</name>
<reference evidence="2 3" key="1">
    <citation type="submission" date="2018-08" db="EMBL/GenBank/DDBJ databases">
        <title>A genome reference for cultivated species of the human gut microbiota.</title>
        <authorList>
            <person name="Zou Y."/>
            <person name="Xue W."/>
            <person name="Luo G."/>
        </authorList>
    </citation>
    <scope>NUCLEOTIDE SEQUENCE [LARGE SCALE GENOMIC DNA]</scope>
    <source>
        <strain evidence="2 3">AF45-14BH</strain>
    </source>
</reference>
<feature type="region of interest" description="Disordered" evidence="1">
    <location>
        <begin position="148"/>
        <end position="170"/>
    </location>
</feature>
<comment type="caution">
    <text evidence="2">The sequence shown here is derived from an EMBL/GenBank/DDBJ whole genome shotgun (WGS) entry which is preliminary data.</text>
</comment>
<dbReference type="Proteomes" id="UP000283497">
    <property type="component" value="Unassembled WGS sequence"/>
</dbReference>
<organism evidence="2 3">
    <name type="scientific">Anaerobutyricum hallii</name>
    <dbReference type="NCBI Taxonomy" id="39488"/>
    <lineage>
        <taxon>Bacteria</taxon>
        <taxon>Bacillati</taxon>
        <taxon>Bacillota</taxon>
        <taxon>Clostridia</taxon>
        <taxon>Lachnospirales</taxon>
        <taxon>Lachnospiraceae</taxon>
        <taxon>Anaerobutyricum</taxon>
    </lineage>
</organism>
<feature type="compositionally biased region" description="Polar residues" evidence="1">
    <location>
        <begin position="161"/>
        <end position="170"/>
    </location>
</feature>
<proteinExistence type="predicted"/>
<protein>
    <submittedName>
        <fullName evidence="2">Uncharacterized protein</fullName>
    </submittedName>
</protein>
<evidence type="ECO:0000256" key="1">
    <source>
        <dbReference type="SAM" id="MobiDB-lite"/>
    </source>
</evidence>
<dbReference type="AlphaFoldDB" id="A0A415G499"/>
<dbReference type="EMBL" id="QRNJ01000068">
    <property type="protein sequence ID" value="RHK35120.1"/>
    <property type="molecule type" value="Genomic_DNA"/>
</dbReference>
<evidence type="ECO:0000313" key="3">
    <source>
        <dbReference type="Proteomes" id="UP000283497"/>
    </source>
</evidence>
<sequence>MIKNDSAYFKNIFHIGDMHLDHVFFEFEYEPIIFTCTDSNNSLYLCLCSEIRYVQRWIITKIDINILRQLVYKKIDISSAFLMSSELYVVERNLEGKENSRIVNHDNIDRLDLPKENTFLKCNLSDAENYLNKTSFCFREKETNSLAVHTSNESGSREQRLSTTIRSLVR</sequence>